<sequence length="47" mass="5409">MFCAMLKHTFEMYIPLQSSWLCQNMASVPSHSNSDGSVLRKGKEYVR</sequence>
<protein>
    <submittedName>
        <fullName evidence="2">Uncharacterized protein</fullName>
    </submittedName>
</protein>
<name>A0A0E9X8B4_ANGAN</name>
<reference evidence="2" key="2">
    <citation type="journal article" date="2015" name="Fish Shellfish Immunol.">
        <title>Early steps in the European eel (Anguilla anguilla)-Vibrio vulnificus interaction in the gills: Role of the RtxA13 toxin.</title>
        <authorList>
            <person name="Callol A."/>
            <person name="Pajuelo D."/>
            <person name="Ebbesson L."/>
            <person name="Teles M."/>
            <person name="MacKenzie S."/>
            <person name="Amaro C."/>
        </authorList>
    </citation>
    <scope>NUCLEOTIDE SEQUENCE</scope>
</reference>
<feature type="region of interest" description="Disordered" evidence="1">
    <location>
        <begin position="28"/>
        <end position="47"/>
    </location>
</feature>
<reference evidence="2" key="1">
    <citation type="submission" date="2014-11" db="EMBL/GenBank/DDBJ databases">
        <authorList>
            <person name="Amaro Gonzalez C."/>
        </authorList>
    </citation>
    <scope>NUCLEOTIDE SEQUENCE</scope>
</reference>
<evidence type="ECO:0000256" key="1">
    <source>
        <dbReference type="SAM" id="MobiDB-lite"/>
    </source>
</evidence>
<evidence type="ECO:0000313" key="2">
    <source>
        <dbReference type="EMBL" id="JAH98706.1"/>
    </source>
</evidence>
<organism evidence="2">
    <name type="scientific">Anguilla anguilla</name>
    <name type="common">European freshwater eel</name>
    <name type="synonym">Muraena anguilla</name>
    <dbReference type="NCBI Taxonomy" id="7936"/>
    <lineage>
        <taxon>Eukaryota</taxon>
        <taxon>Metazoa</taxon>
        <taxon>Chordata</taxon>
        <taxon>Craniata</taxon>
        <taxon>Vertebrata</taxon>
        <taxon>Euteleostomi</taxon>
        <taxon>Actinopterygii</taxon>
        <taxon>Neopterygii</taxon>
        <taxon>Teleostei</taxon>
        <taxon>Anguilliformes</taxon>
        <taxon>Anguillidae</taxon>
        <taxon>Anguilla</taxon>
    </lineage>
</organism>
<proteinExistence type="predicted"/>
<dbReference type="EMBL" id="GBXM01009871">
    <property type="protein sequence ID" value="JAH98706.1"/>
    <property type="molecule type" value="Transcribed_RNA"/>
</dbReference>
<dbReference type="AlphaFoldDB" id="A0A0E9X8B4"/>
<accession>A0A0E9X8B4</accession>